<evidence type="ECO:0000313" key="1">
    <source>
        <dbReference type="EMBL" id="MDN4015213.1"/>
    </source>
</evidence>
<dbReference type="Proteomes" id="UP001225933">
    <property type="component" value="Unassembled WGS sequence"/>
</dbReference>
<dbReference type="EMBL" id="JAUHGV010000152">
    <property type="protein sequence ID" value="MDN4015213.1"/>
    <property type="molecule type" value="Genomic_DNA"/>
</dbReference>
<name>A0AAJ1VM07_9FLAO</name>
<dbReference type="Gene3D" id="3.30.460.20">
    <property type="entry name" value="CorA soluble domain-like"/>
    <property type="match status" value="1"/>
</dbReference>
<dbReference type="InterPro" id="IPR045861">
    <property type="entry name" value="CorA_cytoplasmic_dom"/>
</dbReference>
<dbReference type="RefSeq" id="WP_290343748.1">
    <property type="nucleotide sequence ID" value="NZ_JAUHGV010000152.1"/>
</dbReference>
<accession>A0AAJ1VM07</accession>
<sequence length="92" mass="10010">EGEIASYDDLATARNAPGTTWVRATEATDEEIAAVAAAFDLHPLSIDDLGGDLRPKTEPFREYTFILFETAELTTGETTFADEIITEPVGIF</sequence>
<proteinExistence type="predicted"/>
<dbReference type="SUPFAM" id="SSF143865">
    <property type="entry name" value="CorA soluble domain-like"/>
    <property type="match status" value="1"/>
</dbReference>
<evidence type="ECO:0000313" key="2">
    <source>
        <dbReference type="Proteomes" id="UP001225933"/>
    </source>
</evidence>
<organism evidence="1 2">
    <name type="scientific">Chryseobacterium gambrini</name>
    <dbReference type="NCBI Taxonomy" id="373672"/>
    <lineage>
        <taxon>Bacteria</taxon>
        <taxon>Pseudomonadati</taxon>
        <taxon>Bacteroidota</taxon>
        <taxon>Flavobacteriia</taxon>
        <taxon>Flavobacteriales</taxon>
        <taxon>Weeksellaceae</taxon>
        <taxon>Chryseobacterium group</taxon>
        <taxon>Chryseobacterium</taxon>
    </lineage>
</organism>
<comment type="caution">
    <text evidence="1">The sequence shown here is derived from an EMBL/GenBank/DDBJ whole genome shotgun (WGS) entry which is preliminary data.</text>
</comment>
<dbReference type="AlphaFoldDB" id="A0AAJ1VM07"/>
<feature type="non-terminal residue" evidence="1">
    <location>
        <position position="92"/>
    </location>
</feature>
<feature type="non-terminal residue" evidence="1">
    <location>
        <position position="1"/>
    </location>
</feature>
<protein>
    <submittedName>
        <fullName evidence="1">Uncharacterized protein</fullName>
    </submittedName>
</protein>
<gene>
    <name evidence="1" type="ORF">QX233_22455</name>
</gene>
<reference evidence="1" key="1">
    <citation type="submission" date="2023-06" db="EMBL/GenBank/DDBJ databases">
        <title>Two Chryseobacterium gambrini strains from China.</title>
        <authorList>
            <person name="Zeng J."/>
            <person name="Wu Y."/>
        </authorList>
    </citation>
    <scope>NUCLEOTIDE SEQUENCE</scope>
    <source>
        <strain evidence="1">SQ219</strain>
    </source>
</reference>